<feature type="transmembrane region" description="Helical" evidence="1">
    <location>
        <begin position="21"/>
        <end position="40"/>
    </location>
</feature>
<feature type="transmembrane region" description="Helical" evidence="1">
    <location>
        <begin position="126"/>
        <end position="150"/>
    </location>
</feature>
<feature type="transmembrane region" description="Helical" evidence="1">
    <location>
        <begin position="96"/>
        <end position="120"/>
    </location>
</feature>
<dbReference type="RefSeq" id="WP_154607823.1">
    <property type="nucleotide sequence ID" value="NZ_CP072115.1"/>
</dbReference>
<dbReference type="EMBL" id="WLCG01000002">
    <property type="protein sequence ID" value="MTB63815.1"/>
    <property type="molecule type" value="Genomic_DNA"/>
</dbReference>
<sequence length="248" mass="27772">MLKAIQIEWLKSKRTKSLMTSMAIILSGIVWTVAVSRVDGQGVESFFDNQDTHALILPLAISIFVSRIVFNEKEGRTFKLQASNGNGLQTVFHDKLWFASLFFVLMAILYSMIIFLYIVAVRGASVAIQLVWIQIATLSLASFVQVCLYLTLALSMEKPGGVLALGFIGSFLGLIFQSQTNKLWSFLIPWDGASFLSVYKFGFDPKTDKGFYTVDSQLALKITIYTLYALACYLLARKMMLKKKGELL</sequence>
<dbReference type="AlphaFoldDB" id="A0A6I4RG11"/>
<evidence type="ECO:0000313" key="2">
    <source>
        <dbReference type="EMBL" id="MTB63815.1"/>
    </source>
</evidence>
<keyword evidence="1" id="KW-1133">Transmembrane helix</keyword>
<gene>
    <name evidence="2" type="ORF">GGG87_02150</name>
    <name evidence="3" type="ORF">GGH11_02155</name>
</gene>
<evidence type="ECO:0000313" key="5">
    <source>
        <dbReference type="Proteomes" id="UP000435423"/>
    </source>
</evidence>
<keyword evidence="4" id="KW-1185">Reference proteome</keyword>
<feature type="transmembrane region" description="Helical" evidence="1">
    <location>
        <begin position="218"/>
        <end position="236"/>
    </location>
</feature>
<name>A0A6I4RG11_9STRE</name>
<dbReference type="Pfam" id="PF12730">
    <property type="entry name" value="ABC2_membrane_4"/>
    <property type="match status" value="1"/>
</dbReference>
<keyword evidence="1" id="KW-0472">Membrane</keyword>
<keyword evidence="1" id="KW-0812">Transmembrane</keyword>
<dbReference type="EMBL" id="WUBJ01000002">
    <property type="protein sequence ID" value="MWV55797.1"/>
    <property type="molecule type" value="Genomic_DNA"/>
</dbReference>
<reference evidence="2 4" key="2">
    <citation type="submission" date="2019-11" db="EMBL/GenBank/DDBJ databases">
        <title>Streptococcis sp. isolated from the respiratory tract of Marmot.</title>
        <authorList>
            <person name="Zhang G."/>
        </authorList>
    </citation>
    <scope>NUCLEOTIDE SEQUENCE [LARGE SCALE GENOMIC DNA]</scope>
    <source>
        <strain evidence="4">zg-86</strain>
        <strain evidence="2">Zg-86</strain>
    </source>
</reference>
<organism evidence="3 5">
    <name type="scientific">Streptococcus zhangguiae</name>
    <dbReference type="NCBI Taxonomy" id="2664091"/>
    <lineage>
        <taxon>Bacteria</taxon>
        <taxon>Bacillati</taxon>
        <taxon>Bacillota</taxon>
        <taxon>Bacilli</taxon>
        <taxon>Lactobacillales</taxon>
        <taxon>Streptococcaceae</taxon>
        <taxon>Streptococcus</taxon>
    </lineage>
</organism>
<reference evidence="3 5" key="1">
    <citation type="submission" date="2019-10" db="EMBL/GenBank/DDBJ databases">
        <title>Streptococcis sp, isolated from the respiratory tract of Marmot.</title>
        <authorList>
            <person name="Zhang G."/>
        </authorList>
    </citation>
    <scope>NUCLEOTIDE SEQUENCE [LARGE SCALE GENOMIC DNA]</scope>
    <source>
        <strain evidence="3">Zg-70</strain>
        <strain evidence="5">zg-70</strain>
    </source>
</reference>
<evidence type="ECO:0000256" key="1">
    <source>
        <dbReference type="SAM" id="Phobius"/>
    </source>
</evidence>
<feature type="transmembrane region" description="Helical" evidence="1">
    <location>
        <begin position="162"/>
        <end position="180"/>
    </location>
</feature>
<feature type="transmembrane region" description="Helical" evidence="1">
    <location>
        <begin position="52"/>
        <end position="70"/>
    </location>
</feature>
<proteinExistence type="predicted"/>
<evidence type="ECO:0000313" key="3">
    <source>
        <dbReference type="EMBL" id="MWV55797.1"/>
    </source>
</evidence>
<comment type="caution">
    <text evidence="3">The sequence shown here is derived from an EMBL/GenBank/DDBJ whole genome shotgun (WGS) entry which is preliminary data.</text>
</comment>
<accession>A0A6I4RG11</accession>
<protein>
    <submittedName>
        <fullName evidence="3">ABC transporter permease</fullName>
    </submittedName>
</protein>
<dbReference type="Proteomes" id="UP000435060">
    <property type="component" value="Unassembled WGS sequence"/>
</dbReference>
<dbReference type="Proteomes" id="UP000435423">
    <property type="component" value="Unassembled WGS sequence"/>
</dbReference>
<evidence type="ECO:0000313" key="4">
    <source>
        <dbReference type="Proteomes" id="UP000435060"/>
    </source>
</evidence>